<dbReference type="EMBL" id="GG692397">
    <property type="protein sequence ID" value="EER33370.1"/>
    <property type="molecule type" value="Genomic_DNA"/>
</dbReference>
<dbReference type="GeneID" id="8296323"/>
<dbReference type="KEGG" id="ctp:CTRG_02188"/>
<sequence>MLLKNLIVPLLATTATVSATFDLTSSLTKYASFDFGCGDISISKGASFSLIDKFDAAFQGDISIDKDCDFFLASTAQALKVSIDNLFSKVVNKGRWVISTIEASKECIINIAGAKLENIGNLICAIEAKKVALISTIIKNVGCIHIHQNQCTDTTVQLGCVGGSIENSGTVCLTNYKAKAFAPIKGSGCIAIEKDSHFEIGDWISIDKDQTFYLGASKGSIKAAPGIIPQVYKVANFGKEKKISLTTPLGGISILKQAAFSYDSGSGILTLRAGLQIQKFFIGKGYDSSKFSICKDDNTAVQYNGDCPSPGRPAVCQPCPPPPEVPGTEPCTSTTTIHTTKTDGQICTKYENVVISTHGTGNWFTSTSTSMECGQTSQATSIPNTQVTVTSTYTGVTTATTTVTGVSTDTVIVEVPSTPNPQVTTTTTSEGITEVTATTITGVSTDTVIVVCPPSTTSYTTYTNTWTGSYTTTTTASDIVVVEVPDTSSTTSSSSTSSTAPTTTATTSTTTDTDIGGFSTSYVTVTAETTEIVTITSCANNGCHQTTATTGVTVITVTESDISTVITTYCPLTQTHTLGVSSSSTVDLGCPTGWFGFDGLPGKNIHFDFQKTKSIGFYIDINKFHKRDDSNSSSSDSSSSSSSAAAGAMNTVYGVEFLSAIAIVFALVF</sequence>
<keyword evidence="2" id="KW-0134">Cell wall</keyword>
<name>C5M9M6_CANTT</name>
<dbReference type="VEuPathDB" id="FungiDB:CTRG_02188"/>
<dbReference type="OrthoDB" id="4022214at2759"/>
<dbReference type="HOGENOM" id="CLU_006199_3_1_1"/>
<dbReference type="AlphaFoldDB" id="C5M9M6"/>
<evidence type="ECO:0000259" key="8">
    <source>
        <dbReference type="Pfam" id="PF11765"/>
    </source>
</evidence>
<dbReference type="InterPro" id="IPR025928">
    <property type="entry name" value="Flocculin_t3_rpt"/>
</dbReference>
<protein>
    <recommendedName>
        <fullName evidence="8">Hyphally-regulated cell wall protein N-terminal domain-containing protein</fullName>
    </recommendedName>
</protein>
<comment type="subcellular location">
    <subcellularLocation>
        <location evidence="1">Secreted</location>
        <location evidence="1">Cell wall</location>
    </subcellularLocation>
</comment>
<organism evidence="9 10">
    <name type="scientific">Candida tropicalis (strain ATCC MYA-3404 / T1)</name>
    <name type="common">Yeast</name>
    <dbReference type="NCBI Taxonomy" id="294747"/>
    <lineage>
        <taxon>Eukaryota</taxon>
        <taxon>Fungi</taxon>
        <taxon>Dikarya</taxon>
        <taxon>Ascomycota</taxon>
        <taxon>Saccharomycotina</taxon>
        <taxon>Pichiomycetes</taxon>
        <taxon>Debaryomycetaceae</taxon>
        <taxon>Candida/Lodderomyces clade</taxon>
        <taxon>Candida</taxon>
    </lineage>
</organism>
<evidence type="ECO:0000313" key="9">
    <source>
        <dbReference type="EMBL" id="EER33370.1"/>
    </source>
</evidence>
<evidence type="ECO:0000256" key="6">
    <source>
        <dbReference type="SAM" id="MobiDB-lite"/>
    </source>
</evidence>
<evidence type="ECO:0000256" key="7">
    <source>
        <dbReference type="SAM" id="SignalP"/>
    </source>
</evidence>
<keyword evidence="10" id="KW-1185">Reference proteome</keyword>
<evidence type="ECO:0000256" key="2">
    <source>
        <dbReference type="ARBA" id="ARBA00022512"/>
    </source>
</evidence>
<feature type="chain" id="PRO_5002955108" description="Hyphally-regulated cell wall protein N-terminal domain-containing protein" evidence="7">
    <location>
        <begin position="20"/>
        <end position="669"/>
    </location>
</feature>
<dbReference type="STRING" id="294747.C5M9M6"/>
<dbReference type="Proteomes" id="UP000002037">
    <property type="component" value="Unassembled WGS sequence"/>
</dbReference>
<evidence type="ECO:0000256" key="4">
    <source>
        <dbReference type="ARBA" id="ARBA00022729"/>
    </source>
</evidence>
<dbReference type="Pfam" id="PF13928">
    <property type="entry name" value="Flocculin_t3"/>
    <property type="match status" value="1"/>
</dbReference>
<evidence type="ECO:0000313" key="10">
    <source>
        <dbReference type="Proteomes" id="UP000002037"/>
    </source>
</evidence>
<proteinExistence type="predicted"/>
<dbReference type="GO" id="GO:0009277">
    <property type="term" value="C:fungal-type cell wall"/>
    <property type="evidence" value="ECO:0007669"/>
    <property type="project" value="UniProtKB-ARBA"/>
</dbReference>
<accession>C5M9M6</accession>
<dbReference type="eggNOG" id="ENOG502SBIP">
    <property type="taxonomic scope" value="Eukaryota"/>
</dbReference>
<dbReference type="InterPro" id="IPR021031">
    <property type="entry name" value="Hyphal-reg_cell_wall_N"/>
</dbReference>
<evidence type="ECO:0000256" key="5">
    <source>
        <dbReference type="ARBA" id="ARBA00023180"/>
    </source>
</evidence>
<dbReference type="Pfam" id="PF11765">
    <property type="entry name" value="Hyphal_reg_CWP"/>
    <property type="match status" value="1"/>
</dbReference>
<feature type="signal peptide" evidence="7">
    <location>
        <begin position="1"/>
        <end position="19"/>
    </location>
</feature>
<feature type="region of interest" description="Disordered" evidence="6">
    <location>
        <begin position="486"/>
        <end position="511"/>
    </location>
</feature>
<keyword evidence="4 7" id="KW-0732">Signal</keyword>
<evidence type="ECO:0000256" key="3">
    <source>
        <dbReference type="ARBA" id="ARBA00022525"/>
    </source>
</evidence>
<dbReference type="RefSeq" id="XP_002547891.1">
    <property type="nucleotide sequence ID" value="XM_002547845.1"/>
</dbReference>
<feature type="domain" description="Hyphally-regulated cell wall protein N-terminal" evidence="8">
    <location>
        <begin position="13"/>
        <end position="326"/>
    </location>
</feature>
<reference evidence="9 10" key="1">
    <citation type="journal article" date="2009" name="Nature">
        <title>Evolution of pathogenicity and sexual reproduction in eight Candida genomes.</title>
        <authorList>
            <person name="Butler G."/>
            <person name="Rasmussen M.D."/>
            <person name="Lin M.F."/>
            <person name="Santos M.A."/>
            <person name="Sakthikumar S."/>
            <person name="Munro C.A."/>
            <person name="Rheinbay E."/>
            <person name="Grabherr M."/>
            <person name="Forche A."/>
            <person name="Reedy J.L."/>
            <person name="Agrafioti I."/>
            <person name="Arnaud M.B."/>
            <person name="Bates S."/>
            <person name="Brown A.J."/>
            <person name="Brunke S."/>
            <person name="Costanzo M.C."/>
            <person name="Fitzpatrick D.A."/>
            <person name="de Groot P.W."/>
            <person name="Harris D."/>
            <person name="Hoyer L.L."/>
            <person name="Hube B."/>
            <person name="Klis F.M."/>
            <person name="Kodira C."/>
            <person name="Lennard N."/>
            <person name="Logue M.E."/>
            <person name="Martin R."/>
            <person name="Neiman A.M."/>
            <person name="Nikolaou E."/>
            <person name="Quail M.A."/>
            <person name="Quinn J."/>
            <person name="Santos M.C."/>
            <person name="Schmitzberger F.F."/>
            <person name="Sherlock G."/>
            <person name="Shah P."/>
            <person name="Silverstein K.A."/>
            <person name="Skrzypek M.S."/>
            <person name="Soll D."/>
            <person name="Staggs R."/>
            <person name="Stansfield I."/>
            <person name="Stumpf M.P."/>
            <person name="Sudbery P.E."/>
            <person name="Srikantha T."/>
            <person name="Zeng Q."/>
            <person name="Berman J."/>
            <person name="Berriman M."/>
            <person name="Heitman J."/>
            <person name="Gow N.A."/>
            <person name="Lorenz M.C."/>
            <person name="Birren B.W."/>
            <person name="Kellis M."/>
            <person name="Cuomo C.A."/>
        </authorList>
    </citation>
    <scope>NUCLEOTIDE SEQUENCE [LARGE SCALE GENOMIC DNA]</scope>
    <source>
        <strain evidence="10">ATCC MYA-3404 / T1</strain>
    </source>
</reference>
<gene>
    <name evidence="9" type="ORF">CTRG_02188</name>
</gene>
<keyword evidence="5" id="KW-0325">Glycoprotein</keyword>
<evidence type="ECO:0000256" key="1">
    <source>
        <dbReference type="ARBA" id="ARBA00004191"/>
    </source>
</evidence>
<keyword evidence="3" id="KW-0964">Secreted</keyword>